<evidence type="ECO:0000313" key="3">
    <source>
        <dbReference type="EMBL" id="MCD7109770.1"/>
    </source>
</evidence>
<sequence>MKTLLRIAFATTILLAGPVSSAFAFGAIAVNDEQGMAADEAGYGMGWGSSRKEAESNAIRECKSAGNDDCKVAVWFEQCGAYAGDRVNYGIGYGSTQTAAETMATKDCPNCKIVVSDCQ</sequence>
<feature type="signal peptide" evidence="1">
    <location>
        <begin position="1"/>
        <end position="24"/>
    </location>
</feature>
<protein>
    <submittedName>
        <fullName evidence="3">DUF4189 domain-containing protein</fullName>
    </submittedName>
</protein>
<dbReference type="AlphaFoldDB" id="A0A9X1NRN6"/>
<dbReference type="EMBL" id="JAJOZR010000007">
    <property type="protein sequence ID" value="MCD7109770.1"/>
    <property type="molecule type" value="Genomic_DNA"/>
</dbReference>
<name>A0A9X1NRN6_9HYPH</name>
<dbReference type="Proteomes" id="UP001139089">
    <property type="component" value="Unassembled WGS sequence"/>
</dbReference>
<keyword evidence="1" id="KW-0732">Signal</keyword>
<gene>
    <name evidence="3" type="ORF">LRX75_12065</name>
</gene>
<proteinExistence type="predicted"/>
<dbReference type="Pfam" id="PF13827">
    <property type="entry name" value="DUF4189"/>
    <property type="match status" value="1"/>
</dbReference>
<comment type="caution">
    <text evidence="3">The sequence shown here is derived from an EMBL/GenBank/DDBJ whole genome shotgun (WGS) entry which is preliminary data.</text>
</comment>
<organism evidence="3 4">
    <name type="scientific">Rhizobium quercicola</name>
    <dbReference type="NCBI Taxonomy" id="2901226"/>
    <lineage>
        <taxon>Bacteria</taxon>
        <taxon>Pseudomonadati</taxon>
        <taxon>Pseudomonadota</taxon>
        <taxon>Alphaproteobacteria</taxon>
        <taxon>Hyphomicrobiales</taxon>
        <taxon>Rhizobiaceae</taxon>
        <taxon>Rhizobium/Agrobacterium group</taxon>
        <taxon>Rhizobium</taxon>
    </lineage>
</organism>
<reference evidence="3" key="1">
    <citation type="submission" date="2021-12" db="EMBL/GenBank/DDBJ databases">
        <authorList>
            <person name="Li Y."/>
        </authorList>
    </citation>
    <scope>NUCLEOTIDE SEQUENCE</scope>
    <source>
        <strain evidence="3">DKSPLA3</strain>
    </source>
</reference>
<dbReference type="RefSeq" id="WP_231814672.1">
    <property type="nucleotide sequence ID" value="NZ_JAJOZR010000007.1"/>
</dbReference>
<accession>A0A9X1NRN6</accession>
<feature type="chain" id="PRO_5040931031" evidence="1">
    <location>
        <begin position="25"/>
        <end position="119"/>
    </location>
</feature>
<evidence type="ECO:0000259" key="2">
    <source>
        <dbReference type="Pfam" id="PF13827"/>
    </source>
</evidence>
<dbReference type="InterPro" id="IPR025240">
    <property type="entry name" value="DUF4189"/>
</dbReference>
<evidence type="ECO:0000256" key="1">
    <source>
        <dbReference type="SAM" id="SignalP"/>
    </source>
</evidence>
<keyword evidence="4" id="KW-1185">Reference proteome</keyword>
<evidence type="ECO:0000313" key="4">
    <source>
        <dbReference type="Proteomes" id="UP001139089"/>
    </source>
</evidence>
<feature type="domain" description="DUF4189" evidence="2">
    <location>
        <begin position="25"/>
        <end position="118"/>
    </location>
</feature>